<gene>
    <name evidence="2" type="ORF">HJG63_004274</name>
</gene>
<evidence type="ECO:0000313" key="2">
    <source>
        <dbReference type="EMBL" id="KAF6484142.1"/>
    </source>
</evidence>
<accession>A0A7J8IJN7</accession>
<organism evidence="2 3">
    <name type="scientific">Rousettus aegyptiacus</name>
    <name type="common">Egyptian fruit bat</name>
    <name type="synonym">Pteropus aegyptiacus</name>
    <dbReference type="NCBI Taxonomy" id="9407"/>
    <lineage>
        <taxon>Eukaryota</taxon>
        <taxon>Metazoa</taxon>
        <taxon>Chordata</taxon>
        <taxon>Craniata</taxon>
        <taxon>Vertebrata</taxon>
        <taxon>Euteleostomi</taxon>
        <taxon>Mammalia</taxon>
        <taxon>Eutheria</taxon>
        <taxon>Laurasiatheria</taxon>
        <taxon>Chiroptera</taxon>
        <taxon>Yinpterochiroptera</taxon>
        <taxon>Pteropodoidea</taxon>
        <taxon>Pteropodidae</taxon>
        <taxon>Rousettinae</taxon>
        <taxon>Rousettus</taxon>
    </lineage>
</organism>
<evidence type="ECO:0000256" key="1">
    <source>
        <dbReference type="SAM" id="MobiDB-lite"/>
    </source>
</evidence>
<proteinExistence type="predicted"/>
<keyword evidence="3" id="KW-1185">Reference proteome</keyword>
<dbReference type="EMBL" id="JACASE010000003">
    <property type="protein sequence ID" value="KAF6484142.1"/>
    <property type="molecule type" value="Genomic_DNA"/>
</dbReference>
<sequence length="57" mass="5931">MGRWPEQTAFNHQEHSQARPGDRGAAPRPGDAGGGQGDPAGPAEQGGSCLWSGCWRS</sequence>
<dbReference type="Proteomes" id="UP000593571">
    <property type="component" value="Unassembled WGS sequence"/>
</dbReference>
<reference evidence="2 3" key="1">
    <citation type="journal article" date="2020" name="Nature">
        <title>Six reference-quality genomes reveal evolution of bat adaptations.</title>
        <authorList>
            <person name="Jebb D."/>
            <person name="Huang Z."/>
            <person name="Pippel M."/>
            <person name="Hughes G.M."/>
            <person name="Lavrichenko K."/>
            <person name="Devanna P."/>
            <person name="Winkler S."/>
            <person name="Jermiin L.S."/>
            <person name="Skirmuntt E.C."/>
            <person name="Katzourakis A."/>
            <person name="Burkitt-Gray L."/>
            <person name="Ray D.A."/>
            <person name="Sullivan K.A.M."/>
            <person name="Roscito J.G."/>
            <person name="Kirilenko B.M."/>
            <person name="Davalos L.M."/>
            <person name="Corthals A.P."/>
            <person name="Power M.L."/>
            <person name="Jones G."/>
            <person name="Ransome R.D."/>
            <person name="Dechmann D.K.N."/>
            <person name="Locatelli A.G."/>
            <person name="Puechmaille S.J."/>
            <person name="Fedrigo O."/>
            <person name="Jarvis E.D."/>
            <person name="Hiller M."/>
            <person name="Vernes S.C."/>
            <person name="Myers E.W."/>
            <person name="Teeling E.C."/>
        </authorList>
    </citation>
    <scope>NUCLEOTIDE SEQUENCE [LARGE SCALE GENOMIC DNA]</scope>
    <source>
        <strain evidence="2">MRouAeg1</strain>
        <tissue evidence="2">Muscle</tissue>
    </source>
</reference>
<feature type="compositionally biased region" description="Basic and acidic residues" evidence="1">
    <location>
        <begin position="12"/>
        <end position="22"/>
    </location>
</feature>
<dbReference type="AlphaFoldDB" id="A0A7J8IJN7"/>
<evidence type="ECO:0000313" key="3">
    <source>
        <dbReference type="Proteomes" id="UP000593571"/>
    </source>
</evidence>
<protein>
    <submittedName>
        <fullName evidence="2">Endothelial differentiation related factor 1</fullName>
    </submittedName>
</protein>
<feature type="region of interest" description="Disordered" evidence="1">
    <location>
        <begin position="1"/>
        <end position="57"/>
    </location>
</feature>
<comment type="caution">
    <text evidence="2">The sequence shown here is derived from an EMBL/GenBank/DDBJ whole genome shotgun (WGS) entry which is preliminary data.</text>
</comment>
<name>A0A7J8IJN7_ROUAE</name>